<dbReference type="Gene3D" id="3.40.50.10420">
    <property type="entry name" value="NagB/RpiA/CoA transferase-like"/>
    <property type="match status" value="1"/>
</dbReference>
<comment type="cofactor">
    <cofactor evidence="4">
        <name>Mg(2+)</name>
        <dbReference type="ChEBI" id="CHEBI:18420"/>
    </cofactor>
</comment>
<dbReference type="InterPro" id="IPR037171">
    <property type="entry name" value="NagB/RpiA_transferase-like"/>
</dbReference>
<dbReference type="NCBIfam" id="TIGR02727">
    <property type="entry name" value="MTHFS_bact"/>
    <property type="match status" value="1"/>
</dbReference>
<comment type="similarity">
    <text evidence="1 4">Belongs to the 5-formyltetrahydrofolate cyclo-ligase family.</text>
</comment>
<evidence type="ECO:0000256" key="1">
    <source>
        <dbReference type="ARBA" id="ARBA00010638"/>
    </source>
</evidence>
<keyword evidence="6" id="KW-1185">Reference proteome</keyword>
<reference evidence="5 6" key="1">
    <citation type="submission" date="2019-11" db="EMBL/GenBank/DDBJ databases">
        <title>Description of Pedobacter sp. LMG 31462T.</title>
        <authorList>
            <person name="Carlier A."/>
            <person name="Qi S."/>
            <person name="Vandamme P."/>
        </authorList>
    </citation>
    <scope>NUCLEOTIDE SEQUENCE [LARGE SCALE GENOMIC DNA]</scope>
    <source>
        <strain evidence="5 6">LMG 31462</strain>
    </source>
</reference>
<dbReference type="SUPFAM" id="SSF100950">
    <property type="entry name" value="NagB/RpiA/CoA transferase-like"/>
    <property type="match status" value="1"/>
</dbReference>
<dbReference type="InterPro" id="IPR024185">
    <property type="entry name" value="FTHF_cligase-like_sf"/>
</dbReference>
<dbReference type="PANTHER" id="PTHR23407">
    <property type="entry name" value="ATPASE INHIBITOR/5-FORMYLTETRAHYDROFOLATE CYCLO-LIGASE"/>
    <property type="match status" value="1"/>
</dbReference>
<keyword evidence="4" id="KW-0479">Metal-binding</keyword>
<sequence length="190" mass="21733">MDKASIRKRILPIRKGLSPEIVHQLSEKLLEQFKQLDLSKLKTLHIFLPIKSQNEPDTFLIIDWLKKHHPGIQIVVPRADFETSLMTHHYFEGLEDLEINAYHIPEPAKAKIHTGKIDMVIVPLIAFDKNGYRVGYGKGFYDRFLQGIAAKKIGLSLLDELLEIDNVNAHDVKLDQCITPEKIYVFPVSG</sequence>
<dbReference type="GO" id="GO:0030272">
    <property type="term" value="F:5-formyltetrahydrofolate cyclo-ligase activity"/>
    <property type="evidence" value="ECO:0007669"/>
    <property type="project" value="UniProtKB-EC"/>
</dbReference>
<evidence type="ECO:0000313" key="5">
    <source>
        <dbReference type="EMBL" id="MBB2150185.1"/>
    </source>
</evidence>
<dbReference type="Pfam" id="PF01812">
    <property type="entry name" value="5-FTHF_cyc-lig"/>
    <property type="match status" value="1"/>
</dbReference>
<comment type="catalytic activity">
    <reaction evidence="4">
        <text>(6S)-5-formyl-5,6,7,8-tetrahydrofolate + ATP = (6R)-5,10-methenyltetrahydrofolate + ADP + phosphate</text>
        <dbReference type="Rhea" id="RHEA:10488"/>
        <dbReference type="ChEBI" id="CHEBI:30616"/>
        <dbReference type="ChEBI" id="CHEBI:43474"/>
        <dbReference type="ChEBI" id="CHEBI:57455"/>
        <dbReference type="ChEBI" id="CHEBI:57457"/>
        <dbReference type="ChEBI" id="CHEBI:456216"/>
        <dbReference type="EC" id="6.3.3.2"/>
    </reaction>
</comment>
<evidence type="ECO:0000256" key="2">
    <source>
        <dbReference type="ARBA" id="ARBA00022741"/>
    </source>
</evidence>
<dbReference type="Proteomes" id="UP000636110">
    <property type="component" value="Unassembled WGS sequence"/>
</dbReference>
<accession>A0ABR6EY30</accession>
<evidence type="ECO:0000256" key="3">
    <source>
        <dbReference type="ARBA" id="ARBA00022840"/>
    </source>
</evidence>
<dbReference type="InterPro" id="IPR002698">
    <property type="entry name" value="FTHF_cligase"/>
</dbReference>
<keyword evidence="4" id="KW-0460">Magnesium</keyword>
<evidence type="ECO:0000256" key="4">
    <source>
        <dbReference type="RuleBase" id="RU361279"/>
    </source>
</evidence>
<keyword evidence="3 4" id="KW-0067">ATP-binding</keyword>
<proteinExistence type="inferred from homology"/>
<evidence type="ECO:0000313" key="6">
    <source>
        <dbReference type="Proteomes" id="UP000636110"/>
    </source>
</evidence>
<gene>
    <name evidence="5" type="ORF">GM920_14890</name>
</gene>
<name>A0ABR6EY30_9SPHI</name>
<dbReference type="RefSeq" id="WP_182958861.1">
    <property type="nucleotide sequence ID" value="NZ_WNXC01000005.1"/>
</dbReference>
<dbReference type="PANTHER" id="PTHR23407:SF1">
    <property type="entry name" value="5-FORMYLTETRAHYDROFOLATE CYCLO-LIGASE"/>
    <property type="match status" value="1"/>
</dbReference>
<keyword evidence="5" id="KW-0436">Ligase</keyword>
<comment type="caution">
    <text evidence="5">The sequence shown here is derived from an EMBL/GenBank/DDBJ whole genome shotgun (WGS) entry which is preliminary data.</text>
</comment>
<protein>
    <recommendedName>
        <fullName evidence="4">5-formyltetrahydrofolate cyclo-ligase</fullName>
        <ecNumber evidence="4">6.3.3.2</ecNumber>
    </recommendedName>
</protein>
<dbReference type="EMBL" id="WNXC01000005">
    <property type="protein sequence ID" value="MBB2150185.1"/>
    <property type="molecule type" value="Genomic_DNA"/>
</dbReference>
<keyword evidence="2 4" id="KW-0547">Nucleotide-binding</keyword>
<dbReference type="EC" id="6.3.3.2" evidence="4"/>
<organism evidence="5 6">
    <name type="scientific">Pedobacter gandavensis</name>
    <dbReference type="NCBI Taxonomy" id="2679963"/>
    <lineage>
        <taxon>Bacteria</taxon>
        <taxon>Pseudomonadati</taxon>
        <taxon>Bacteroidota</taxon>
        <taxon>Sphingobacteriia</taxon>
        <taxon>Sphingobacteriales</taxon>
        <taxon>Sphingobacteriaceae</taxon>
        <taxon>Pedobacter</taxon>
    </lineage>
</organism>
<dbReference type="PIRSF" id="PIRSF006806">
    <property type="entry name" value="FTHF_cligase"/>
    <property type="match status" value="1"/>
</dbReference>